<dbReference type="Proteomes" id="UP000708347">
    <property type="component" value="Unassembled WGS sequence"/>
</dbReference>
<accession>A0ABX2K0E5</accession>
<feature type="domain" description="TPR repeat" evidence="1">
    <location>
        <begin position="202"/>
        <end position="416"/>
    </location>
</feature>
<sequence length="747" mass="78412">MGISLTDLEAWDPGSLRAVATAATGRANQVRDVAHNQESIITNLMWQGNSFEAASSMAMAISNTMLAHADECDQAARAVSSAASEVESIKAEWSRIQHMADHWGIVIDTATGEMHYIIPDDPEERAEVEHHVQIVHDAIVDLLRRADSTDQHLASAVNNAISETADGIGNDPNVSPEVAKETVEKALAGDQGAAAEVKAVLGSITADQRAGREPLTPTQASILSQMQAQQSGMSIDALSTAEQNMGDAKSAIGDSWQLMSNPNIHFPETGPGGVANPNTMTSGGLGQLPRSVQGVLQSKGMSQLGEMTKLTDIVKDGNAGLRQGGTALDRGMLNKATEMMNSPTFHGTPVGGKGGYSGIAGDGVPVANDVLATAGQDHQAVHDIVRDSAYSDTFMKGALGTDWGDNGKAVGDMFSWTGDAANGPDAKMSAETASAYGAYIGSHEQDFLHMGDNQTLGQVNPEAVRGLSHGLAPYIPDIAQTSPDMRHDGFADLDSAQDVESGKMQNAKGIFSVLSTDKDAADYFNAEAGRDAIAEQNQWANDYKNGVDVSGDNGHLKNSMTLQGLVDSGIHNATDASGMNDDAKAAAAYDLKKSAYELAFGTADIAAPGSAVAGQALEQSLLGSPPESGWSQHDMSDMQSGQATKQMLNALVENGVDVKGLPDGMIAPADANHPDGPYVRSYEEYKQWASEDATRDPSLGYYDEHVNSAVNDTVDHGVDGGVASQLNNMATRYNAVTGDADPQNTKQ</sequence>
<proteinExistence type="predicted"/>
<name>A0ABX2K0E5_9MYCO</name>
<keyword evidence="3" id="KW-1185">Reference proteome</keyword>
<dbReference type="RefSeq" id="WP_174398947.1">
    <property type="nucleotide sequence ID" value="NZ_VBSB01000010.1"/>
</dbReference>
<protein>
    <recommendedName>
        <fullName evidence="1">TPR repeat domain-containing protein</fullName>
    </recommendedName>
</protein>
<dbReference type="EMBL" id="VBSB01000010">
    <property type="protein sequence ID" value="NTY61157.1"/>
    <property type="molecule type" value="Genomic_DNA"/>
</dbReference>
<evidence type="ECO:0000313" key="3">
    <source>
        <dbReference type="Proteomes" id="UP000708347"/>
    </source>
</evidence>
<dbReference type="Pfam" id="PF23275">
    <property type="entry name" value="TPR_23"/>
    <property type="match status" value="1"/>
</dbReference>
<gene>
    <name evidence="2" type="ORF">FEG63_16555</name>
</gene>
<evidence type="ECO:0000313" key="2">
    <source>
        <dbReference type="EMBL" id="NTY61157.1"/>
    </source>
</evidence>
<organism evidence="2 3">
    <name type="scientific">Mycolicibacterium sphagni</name>
    <dbReference type="NCBI Taxonomy" id="1786"/>
    <lineage>
        <taxon>Bacteria</taxon>
        <taxon>Bacillati</taxon>
        <taxon>Actinomycetota</taxon>
        <taxon>Actinomycetes</taxon>
        <taxon>Mycobacteriales</taxon>
        <taxon>Mycobacteriaceae</taxon>
        <taxon>Mycolicibacterium</taxon>
    </lineage>
</organism>
<comment type="caution">
    <text evidence="2">The sequence shown here is derived from an EMBL/GenBank/DDBJ whole genome shotgun (WGS) entry which is preliminary data.</text>
</comment>
<dbReference type="InterPro" id="IPR057037">
    <property type="entry name" value="TPR_rep_actino"/>
</dbReference>
<evidence type="ECO:0000259" key="1">
    <source>
        <dbReference type="Pfam" id="PF23275"/>
    </source>
</evidence>
<reference evidence="2 3" key="1">
    <citation type="submission" date="2019-05" db="EMBL/GenBank/DDBJ databases">
        <title>Mycolicibacterium sphagni ENV482 genome assembly.</title>
        <authorList>
            <person name="Chen W."/>
            <person name="Faulkner N.W."/>
            <person name="Hyman M.R."/>
        </authorList>
    </citation>
    <scope>NUCLEOTIDE SEQUENCE [LARGE SCALE GENOMIC DNA]</scope>
    <source>
        <strain evidence="2 3">ENV482</strain>
    </source>
</reference>